<keyword evidence="1" id="KW-0805">Transcription regulation</keyword>
<dbReference type="SMART" id="SM00342">
    <property type="entry name" value="HTH_ARAC"/>
    <property type="match status" value="1"/>
</dbReference>
<dbReference type="Gene3D" id="1.10.10.60">
    <property type="entry name" value="Homeodomain-like"/>
    <property type="match status" value="2"/>
</dbReference>
<dbReference type="PANTHER" id="PTHR46796:SF13">
    <property type="entry name" value="HTH-TYPE TRANSCRIPTIONAL ACTIVATOR RHAS"/>
    <property type="match status" value="1"/>
</dbReference>
<name>A0A059KKD5_9BURK</name>
<comment type="caution">
    <text evidence="5">The sequence shown here is derived from an EMBL/GenBank/DDBJ whole genome shotgun (WGS) entry which is preliminary data.</text>
</comment>
<dbReference type="InterPro" id="IPR018060">
    <property type="entry name" value="HTH_AraC"/>
</dbReference>
<dbReference type="PROSITE" id="PS00041">
    <property type="entry name" value="HTH_ARAC_FAMILY_1"/>
    <property type="match status" value="1"/>
</dbReference>
<evidence type="ECO:0000256" key="2">
    <source>
        <dbReference type="ARBA" id="ARBA00023125"/>
    </source>
</evidence>
<sequence length="310" mass="33721">MINNSAIFLILVQASAPEKMAQNDRLAALLPCFPLRAGPLTALDLSCGPQVLTGSGRLHLLLRGPVQIEGDGEDARRLPREQWLQPALVWLPAPARHRLMPMSDPPMQVFDVPVDFGESGLNPLLDALPPRLVLARRDLPAPMGATLALIVEEVEGQGCAHAPMLSRLVEVLLLQWLRHQLDRMRGSSGSLLAGLSDPALRPVLDAIHRQPEHAWSLAELARLGGLSRTALAERFASVVGQPPGDYLLDWRLRRARLLLREGLGVAEVATAVGYGSAAALTRVFSQRLGMAPARWRRTDADALRTTDSAH</sequence>
<dbReference type="PANTHER" id="PTHR46796">
    <property type="entry name" value="HTH-TYPE TRANSCRIPTIONAL ACTIVATOR RHAS-RELATED"/>
    <property type="match status" value="1"/>
</dbReference>
<dbReference type="Pfam" id="PF12833">
    <property type="entry name" value="HTH_18"/>
    <property type="match status" value="1"/>
</dbReference>
<keyword evidence="2" id="KW-0238">DNA-binding</keyword>
<dbReference type="STRING" id="34103.SAMN05421778_10986"/>
<dbReference type="InterPro" id="IPR018062">
    <property type="entry name" value="HTH_AraC-typ_CS"/>
</dbReference>
<dbReference type="eggNOG" id="COG2207">
    <property type="taxonomic scope" value="Bacteria"/>
</dbReference>
<dbReference type="InterPro" id="IPR032783">
    <property type="entry name" value="AraC_lig"/>
</dbReference>
<dbReference type="SUPFAM" id="SSF46689">
    <property type="entry name" value="Homeodomain-like"/>
    <property type="match status" value="2"/>
</dbReference>
<gene>
    <name evidence="5" type="ORF">X805_24860</name>
</gene>
<evidence type="ECO:0000313" key="5">
    <source>
        <dbReference type="EMBL" id="KDB51921.1"/>
    </source>
</evidence>
<reference evidence="5 6" key="1">
    <citation type="journal article" date="2014" name="FEMS Microbiol. Ecol.">
        <title>Sphaerotilus natans encrusted with nanoball-shaped Fe(III) oxide minerals formed by nitrate-reducing mixotrophic Fe(II) oxidation.</title>
        <authorList>
            <person name="Park S."/>
            <person name="Kim D.H."/>
            <person name="Lee J.H."/>
            <person name="Hur H.G."/>
        </authorList>
    </citation>
    <scope>NUCLEOTIDE SEQUENCE [LARGE SCALE GENOMIC DNA]</scope>
    <source>
        <strain evidence="5 6">DSM 6575</strain>
    </source>
</reference>
<evidence type="ECO:0000259" key="4">
    <source>
        <dbReference type="PROSITE" id="PS01124"/>
    </source>
</evidence>
<keyword evidence="6" id="KW-1185">Reference proteome</keyword>
<evidence type="ECO:0000256" key="1">
    <source>
        <dbReference type="ARBA" id="ARBA00023015"/>
    </source>
</evidence>
<dbReference type="InterPro" id="IPR009057">
    <property type="entry name" value="Homeodomain-like_sf"/>
</dbReference>
<dbReference type="PROSITE" id="PS01124">
    <property type="entry name" value="HTH_ARAC_FAMILY_2"/>
    <property type="match status" value="1"/>
</dbReference>
<evidence type="ECO:0000256" key="3">
    <source>
        <dbReference type="ARBA" id="ARBA00023163"/>
    </source>
</evidence>
<organism evidence="5 6">
    <name type="scientific">Sphaerotilus natans subsp. natans DSM 6575</name>
    <dbReference type="NCBI Taxonomy" id="1286631"/>
    <lineage>
        <taxon>Bacteria</taxon>
        <taxon>Pseudomonadati</taxon>
        <taxon>Pseudomonadota</taxon>
        <taxon>Betaproteobacteria</taxon>
        <taxon>Burkholderiales</taxon>
        <taxon>Sphaerotilaceae</taxon>
        <taxon>Sphaerotilus</taxon>
    </lineage>
</organism>
<evidence type="ECO:0000313" key="6">
    <source>
        <dbReference type="Proteomes" id="UP000026714"/>
    </source>
</evidence>
<dbReference type="EMBL" id="AZRA01000063">
    <property type="protein sequence ID" value="KDB51921.1"/>
    <property type="molecule type" value="Genomic_DNA"/>
</dbReference>
<keyword evidence="3" id="KW-0804">Transcription</keyword>
<protein>
    <recommendedName>
        <fullName evidence="4">HTH araC/xylS-type domain-containing protein</fullName>
    </recommendedName>
</protein>
<dbReference type="Pfam" id="PF12852">
    <property type="entry name" value="Cupin_6"/>
    <property type="match status" value="1"/>
</dbReference>
<accession>A0A059KKD5</accession>
<dbReference type="AlphaFoldDB" id="A0A059KKD5"/>
<proteinExistence type="predicted"/>
<dbReference type="Proteomes" id="UP000026714">
    <property type="component" value="Unassembled WGS sequence"/>
</dbReference>
<feature type="domain" description="HTH araC/xylS-type" evidence="4">
    <location>
        <begin position="201"/>
        <end position="298"/>
    </location>
</feature>
<dbReference type="GO" id="GO:0043565">
    <property type="term" value="F:sequence-specific DNA binding"/>
    <property type="evidence" value="ECO:0007669"/>
    <property type="project" value="InterPro"/>
</dbReference>
<dbReference type="GO" id="GO:0003700">
    <property type="term" value="F:DNA-binding transcription factor activity"/>
    <property type="evidence" value="ECO:0007669"/>
    <property type="project" value="InterPro"/>
</dbReference>
<dbReference type="InterPro" id="IPR050204">
    <property type="entry name" value="AraC_XylS_family_regulators"/>
</dbReference>